<dbReference type="RefSeq" id="WP_330126420.1">
    <property type="nucleotide sequence ID" value="NZ_JAZDQQ010000022.1"/>
</dbReference>
<keyword evidence="2" id="KW-1185">Reference proteome</keyword>
<reference evidence="1 2" key="1">
    <citation type="submission" date="2024-01" db="EMBL/GenBank/DDBJ databases">
        <title>Unpublished Manusciprt.</title>
        <authorList>
            <person name="Duman M."/>
            <person name="Valdes E.G."/>
            <person name="Ajmi N."/>
            <person name="Altun S."/>
            <person name="Saticioglu I.B."/>
        </authorList>
    </citation>
    <scope>NUCLEOTIDE SEQUENCE [LARGE SCALE GENOMIC DNA]</scope>
    <source>
        <strain evidence="1 2">139P</strain>
    </source>
</reference>
<gene>
    <name evidence="1" type="ORF">V0R55_22010</name>
</gene>
<dbReference type="EMBL" id="JAZDQQ010000022">
    <property type="protein sequence ID" value="MEE1882840.1"/>
    <property type="molecule type" value="Genomic_DNA"/>
</dbReference>
<proteinExistence type="predicted"/>
<evidence type="ECO:0000313" key="2">
    <source>
        <dbReference type="Proteomes" id="UP001329505"/>
    </source>
</evidence>
<comment type="caution">
    <text evidence="1">The sequence shown here is derived from an EMBL/GenBank/DDBJ whole genome shotgun (WGS) entry which is preliminary data.</text>
</comment>
<sequence length="154" mass="16957">MSNFKDSFGRGLQAAEIAASLNAEINSVFQALNKDISEASGGKIKIHREIKVNLPNFVGTRRLTGAMVSGLLSDISKNDDGYNKILASNPLARDSKSHEIAKFKQHRNGYPCEVVFEDEKIVCDDKPALERALSYMLSDAEVGRKLQNLMSLTI</sequence>
<dbReference type="Proteomes" id="UP001329505">
    <property type="component" value="Unassembled WGS sequence"/>
</dbReference>
<organism evidence="1 2">
    <name type="scientific">Pseudomonas soli</name>
    <dbReference type="NCBI Taxonomy" id="1306993"/>
    <lineage>
        <taxon>Bacteria</taxon>
        <taxon>Pseudomonadati</taxon>
        <taxon>Pseudomonadota</taxon>
        <taxon>Gammaproteobacteria</taxon>
        <taxon>Pseudomonadales</taxon>
        <taxon>Pseudomonadaceae</taxon>
        <taxon>Pseudomonas</taxon>
    </lineage>
</organism>
<protein>
    <submittedName>
        <fullName evidence="1">Uncharacterized protein</fullName>
    </submittedName>
</protein>
<name>A0ABU7GV13_9PSED</name>
<accession>A0ABU7GV13</accession>
<evidence type="ECO:0000313" key="1">
    <source>
        <dbReference type="EMBL" id="MEE1882840.1"/>
    </source>
</evidence>